<reference evidence="4 5" key="1">
    <citation type="journal article" date="2014" name="Nat. Genet.">
        <title>Whole-genome sequence of a flatfish provides insights into ZW sex chromosome evolution and adaptation to a benthic lifestyle.</title>
        <authorList>
            <person name="Chen S."/>
            <person name="Zhang G."/>
            <person name="Shao C."/>
            <person name="Huang Q."/>
            <person name="Liu G."/>
            <person name="Zhang P."/>
            <person name="Song W."/>
            <person name="An N."/>
            <person name="Chalopin D."/>
            <person name="Volff J.N."/>
            <person name="Hong Y."/>
            <person name="Li Q."/>
            <person name="Sha Z."/>
            <person name="Zhou H."/>
            <person name="Xie M."/>
            <person name="Yu Q."/>
            <person name="Liu Y."/>
            <person name="Xiang H."/>
            <person name="Wang N."/>
            <person name="Wu K."/>
            <person name="Yang C."/>
            <person name="Zhou Q."/>
            <person name="Liao X."/>
            <person name="Yang L."/>
            <person name="Hu Q."/>
            <person name="Zhang J."/>
            <person name="Meng L."/>
            <person name="Jin L."/>
            <person name="Tian Y."/>
            <person name="Lian J."/>
            <person name="Yang J."/>
            <person name="Miao G."/>
            <person name="Liu S."/>
            <person name="Liang Z."/>
            <person name="Yan F."/>
            <person name="Li Y."/>
            <person name="Sun B."/>
            <person name="Zhang H."/>
            <person name="Zhang J."/>
            <person name="Zhu Y."/>
            <person name="Du M."/>
            <person name="Zhao Y."/>
            <person name="Schartl M."/>
            <person name="Tang Q."/>
            <person name="Wang J."/>
        </authorList>
    </citation>
    <scope>NUCLEOTIDE SEQUENCE</scope>
</reference>
<keyword evidence="2" id="KW-0393">Immunoglobulin domain</keyword>
<dbReference type="Proteomes" id="UP000265120">
    <property type="component" value="Chromosome 1"/>
</dbReference>
<name>A0A3P8UZB7_CYNSE</name>
<dbReference type="Pfam" id="PF07654">
    <property type="entry name" value="C1-set"/>
    <property type="match status" value="1"/>
</dbReference>
<protein>
    <submittedName>
        <fullName evidence="4">Immunoglobulin light 3 variable 5</fullName>
    </submittedName>
</protein>
<dbReference type="STRING" id="244447.ENSCSEP00000005585"/>
<dbReference type="InterPro" id="IPR003597">
    <property type="entry name" value="Ig_C1-set"/>
</dbReference>
<dbReference type="GeneTree" id="ENSGT01030000234589"/>
<keyword evidence="1" id="KW-1015">Disulfide bond</keyword>
<feature type="domain" description="Ig-like" evidence="3">
    <location>
        <begin position="18"/>
        <end position="109"/>
    </location>
</feature>
<evidence type="ECO:0000313" key="5">
    <source>
        <dbReference type="Proteomes" id="UP000265120"/>
    </source>
</evidence>
<reference evidence="4" key="2">
    <citation type="submission" date="2025-08" db="UniProtKB">
        <authorList>
            <consortium name="Ensembl"/>
        </authorList>
    </citation>
    <scope>IDENTIFICATION</scope>
</reference>
<dbReference type="InterPro" id="IPR050380">
    <property type="entry name" value="Immune_Resp_Modulators"/>
</dbReference>
<reference evidence="4" key="3">
    <citation type="submission" date="2025-09" db="UniProtKB">
        <authorList>
            <consortium name="Ensembl"/>
        </authorList>
    </citation>
    <scope>IDENTIFICATION</scope>
</reference>
<dbReference type="FunFam" id="2.60.40.10:FF:000283">
    <property type="entry name" value="Immunoglobulin kappa constant"/>
    <property type="match status" value="1"/>
</dbReference>
<dbReference type="PANTHER" id="PTHR23411">
    <property type="entry name" value="TAPASIN"/>
    <property type="match status" value="1"/>
</dbReference>
<proteinExistence type="predicted"/>
<accession>A0A3P8UZB7</accession>
<evidence type="ECO:0000313" key="4">
    <source>
        <dbReference type="Ensembl" id="ENSCSEP00000005585.1"/>
    </source>
</evidence>
<dbReference type="PROSITE" id="PS50835">
    <property type="entry name" value="IG_LIKE"/>
    <property type="match status" value="1"/>
</dbReference>
<sequence>LTFGGGTKLILNLGTVKPTLTVLPPSKEELALGNVTVVCVASEGFPPEWNLGWKKNGGAITSGLLLSSPELQSNGRYKRSSTLKMTADEWRNANTVSCEATLKNQSPVTASLEPNNCSD</sequence>
<dbReference type="InterPro" id="IPR007110">
    <property type="entry name" value="Ig-like_dom"/>
</dbReference>
<dbReference type="InterPro" id="IPR036179">
    <property type="entry name" value="Ig-like_dom_sf"/>
</dbReference>
<dbReference type="OMA" id="WKGNDVT"/>
<dbReference type="Ensembl" id="ENSCSET00000005645.1">
    <property type="protein sequence ID" value="ENSCSEP00000005585.1"/>
    <property type="gene ID" value="ENSCSEG00000003614.1"/>
</dbReference>
<dbReference type="AlphaFoldDB" id="A0A3P8UZB7"/>
<dbReference type="SUPFAM" id="SSF48726">
    <property type="entry name" value="Immunoglobulin"/>
    <property type="match status" value="1"/>
</dbReference>
<dbReference type="Gene3D" id="2.60.40.10">
    <property type="entry name" value="Immunoglobulins"/>
    <property type="match status" value="1"/>
</dbReference>
<evidence type="ECO:0000256" key="1">
    <source>
        <dbReference type="ARBA" id="ARBA00023157"/>
    </source>
</evidence>
<keyword evidence="5" id="KW-1185">Reference proteome</keyword>
<dbReference type="InterPro" id="IPR013783">
    <property type="entry name" value="Ig-like_fold"/>
</dbReference>
<dbReference type="InParanoid" id="A0A3P8UZB7"/>
<evidence type="ECO:0000259" key="3">
    <source>
        <dbReference type="PROSITE" id="PS50835"/>
    </source>
</evidence>
<dbReference type="SMART" id="SM00407">
    <property type="entry name" value="IGc1"/>
    <property type="match status" value="1"/>
</dbReference>
<evidence type="ECO:0000256" key="2">
    <source>
        <dbReference type="ARBA" id="ARBA00023319"/>
    </source>
</evidence>
<organism evidence="4 5">
    <name type="scientific">Cynoglossus semilaevis</name>
    <name type="common">Tongue sole</name>
    <dbReference type="NCBI Taxonomy" id="244447"/>
    <lineage>
        <taxon>Eukaryota</taxon>
        <taxon>Metazoa</taxon>
        <taxon>Chordata</taxon>
        <taxon>Craniata</taxon>
        <taxon>Vertebrata</taxon>
        <taxon>Euteleostomi</taxon>
        <taxon>Actinopterygii</taxon>
        <taxon>Neopterygii</taxon>
        <taxon>Teleostei</taxon>
        <taxon>Neoteleostei</taxon>
        <taxon>Acanthomorphata</taxon>
        <taxon>Carangaria</taxon>
        <taxon>Pleuronectiformes</taxon>
        <taxon>Pleuronectoidei</taxon>
        <taxon>Cynoglossidae</taxon>
        <taxon>Cynoglossinae</taxon>
        <taxon>Cynoglossus</taxon>
    </lineage>
</organism>